<evidence type="ECO:0000256" key="1">
    <source>
        <dbReference type="SAM" id="MobiDB-lite"/>
    </source>
</evidence>
<name>A0AAJ0BKS2_9PEZI</name>
<sequence>MRLLRLAAVALSAVSASASTEDSQEGGYGEACQYTAVDYADAGSYLVNGNNDGKFTFATRFDGNCTNSEIKSVLRDPDNHVYSCTAMRPGDPGSIQISQCDIEYYEMQSGIWQIQLQLPTGTTITRTFTLTVGAPSTILTTITPTVIVRETRTPPASTVLATTFQTITTTLDASTLSTPCTAPKTTKTTVRGTPTLVTETQLIVQLTTDATTTAAATKTSFLTATCRYSGASSSTRKPSTTPTPSRTPTTSPVKATTPPPPKTSPGVITPAPAPALPSIAGGYSFTWSGSTCALLVKAPAQITAVWKGGPPPLMSTVTPGGPLPTWVTCVKLPAATKTRRQFNGARIAAFTSTVMETTYTETQVSTTFVPAETITKYVVGTAVQTITPPPTTLCLVPAEVTETVTLPGPGLTQITLVTSTSHVTATVYVT</sequence>
<feature type="region of interest" description="Disordered" evidence="1">
    <location>
        <begin position="230"/>
        <end position="267"/>
    </location>
</feature>
<gene>
    <name evidence="3" type="ORF">QBC47DRAFT_438402</name>
</gene>
<dbReference type="EMBL" id="MU839828">
    <property type="protein sequence ID" value="KAK1760021.1"/>
    <property type="molecule type" value="Genomic_DNA"/>
</dbReference>
<comment type="caution">
    <text evidence="3">The sequence shown here is derived from an EMBL/GenBank/DDBJ whole genome shotgun (WGS) entry which is preliminary data.</text>
</comment>
<organism evidence="3 4">
    <name type="scientific">Echria macrotheca</name>
    <dbReference type="NCBI Taxonomy" id="438768"/>
    <lineage>
        <taxon>Eukaryota</taxon>
        <taxon>Fungi</taxon>
        <taxon>Dikarya</taxon>
        <taxon>Ascomycota</taxon>
        <taxon>Pezizomycotina</taxon>
        <taxon>Sordariomycetes</taxon>
        <taxon>Sordariomycetidae</taxon>
        <taxon>Sordariales</taxon>
        <taxon>Schizotheciaceae</taxon>
        <taxon>Echria</taxon>
    </lineage>
</organism>
<reference evidence="3" key="1">
    <citation type="submission" date="2023-06" db="EMBL/GenBank/DDBJ databases">
        <title>Genome-scale phylogeny and comparative genomics of the fungal order Sordariales.</title>
        <authorList>
            <consortium name="Lawrence Berkeley National Laboratory"/>
            <person name="Hensen N."/>
            <person name="Bonometti L."/>
            <person name="Westerberg I."/>
            <person name="Brannstrom I.O."/>
            <person name="Guillou S."/>
            <person name="Cros-Aarteil S."/>
            <person name="Calhoun S."/>
            <person name="Haridas S."/>
            <person name="Kuo A."/>
            <person name="Mondo S."/>
            <person name="Pangilinan J."/>
            <person name="Riley R."/>
            <person name="Labutti K."/>
            <person name="Andreopoulos B."/>
            <person name="Lipzen A."/>
            <person name="Chen C."/>
            <person name="Yanf M."/>
            <person name="Daum C."/>
            <person name="Ng V."/>
            <person name="Clum A."/>
            <person name="Steindorff A."/>
            <person name="Ohm R."/>
            <person name="Martin F."/>
            <person name="Silar P."/>
            <person name="Natvig D."/>
            <person name="Lalanne C."/>
            <person name="Gautier V."/>
            <person name="Ament-Velasquez S.L."/>
            <person name="Kruys A."/>
            <person name="Hutchinson M.I."/>
            <person name="Powell A.J."/>
            <person name="Barry K."/>
            <person name="Miller A.N."/>
            <person name="Grigoriev I.V."/>
            <person name="Debuchy R."/>
            <person name="Gladieux P."/>
            <person name="Thoren M.H."/>
            <person name="Johannesson H."/>
        </authorList>
    </citation>
    <scope>NUCLEOTIDE SEQUENCE</scope>
    <source>
        <strain evidence="3">PSN4</strain>
    </source>
</reference>
<evidence type="ECO:0000313" key="3">
    <source>
        <dbReference type="EMBL" id="KAK1760021.1"/>
    </source>
</evidence>
<keyword evidence="4" id="KW-1185">Reference proteome</keyword>
<evidence type="ECO:0000313" key="4">
    <source>
        <dbReference type="Proteomes" id="UP001239445"/>
    </source>
</evidence>
<evidence type="ECO:0000256" key="2">
    <source>
        <dbReference type="SAM" id="SignalP"/>
    </source>
</evidence>
<accession>A0AAJ0BKS2</accession>
<keyword evidence="2" id="KW-0732">Signal</keyword>
<dbReference type="Proteomes" id="UP001239445">
    <property type="component" value="Unassembled WGS sequence"/>
</dbReference>
<dbReference type="AlphaFoldDB" id="A0AAJ0BKS2"/>
<protein>
    <submittedName>
        <fullName evidence="3">Uncharacterized protein</fullName>
    </submittedName>
</protein>
<feature type="chain" id="PRO_5042472611" evidence="2">
    <location>
        <begin position="19"/>
        <end position="430"/>
    </location>
</feature>
<feature type="signal peptide" evidence="2">
    <location>
        <begin position="1"/>
        <end position="18"/>
    </location>
</feature>
<proteinExistence type="predicted"/>
<feature type="compositionally biased region" description="Low complexity" evidence="1">
    <location>
        <begin position="232"/>
        <end position="256"/>
    </location>
</feature>